<protein>
    <submittedName>
        <fullName evidence="2">Uncharacterized protein</fullName>
    </submittedName>
</protein>
<dbReference type="EMBL" id="QPFP01000103">
    <property type="protein sequence ID" value="TEB21761.1"/>
    <property type="molecule type" value="Genomic_DNA"/>
</dbReference>
<reference evidence="2 3" key="1">
    <citation type="journal article" date="2019" name="Nat. Ecol. Evol.">
        <title>Megaphylogeny resolves global patterns of mushroom evolution.</title>
        <authorList>
            <person name="Varga T."/>
            <person name="Krizsan K."/>
            <person name="Foldi C."/>
            <person name="Dima B."/>
            <person name="Sanchez-Garcia M."/>
            <person name="Sanchez-Ramirez S."/>
            <person name="Szollosi G.J."/>
            <person name="Szarkandi J.G."/>
            <person name="Papp V."/>
            <person name="Albert L."/>
            <person name="Andreopoulos W."/>
            <person name="Angelini C."/>
            <person name="Antonin V."/>
            <person name="Barry K.W."/>
            <person name="Bougher N.L."/>
            <person name="Buchanan P."/>
            <person name="Buyck B."/>
            <person name="Bense V."/>
            <person name="Catcheside P."/>
            <person name="Chovatia M."/>
            <person name="Cooper J."/>
            <person name="Damon W."/>
            <person name="Desjardin D."/>
            <person name="Finy P."/>
            <person name="Geml J."/>
            <person name="Haridas S."/>
            <person name="Hughes K."/>
            <person name="Justo A."/>
            <person name="Karasinski D."/>
            <person name="Kautmanova I."/>
            <person name="Kiss B."/>
            <person name="Kocsube S."/>
            <person name="Kotiranta H."/>
            <person name="LaButti K.M."/>
            <person name="Lechner B.E."/>
            <person name="Liimatainen K."/>
            <person name="Lipzen A."/>
            <person name="Lukacs Z."/>
            <person name="Mihaltcheva S."/>
            <person name="Morgado L.N."/>
            <person name="Niskanen T."/>
            <person name="Noordeloos M.E."/>
            <person name="Ohm R.A."/>
            <person name="Ortiz-Santana B."/>
            <person name="Ovrebo C."/>
            <person name="Racz N."/>
            <person name="Riley R."/>
            <person name="Savchenko A."/>
            <person name="Shiryaev A."/>
            <person name="Soop K."/>
            <person name="Spirin V."/>
            <person name="Szebenyi C."/>
            <person name="Tomsovsky M."/>
            <person name="Tulloss R.E."/>
            <person name="Uehling J."/>
            <person name="Grigoriev I.V."/>
            <person name="Vagvolgyi C."/>
            <person name="Papp T."/>
            <person name="Martin F.M."/>
            <person name="Miettinen O."/>
            <person name="Hibbett D.S."/>
            <person name="Nagy L.G."/>
        </authorList>
    </citation>
    <scope>NUCLEOTIDE SEQUENCE [LARGE SCALE GENOMIC DNA]</scope>
    <source>
        <strain evidence="2 3">FP101781</strain>
    </source>
</reference>
<keyword evidence="3" id="KW-1185">Reference proteome</keyword>
<feature type="region of interest" description="Disordered" evidence="1">
    <location>
        <begin position="71"/>
        <end position="106"/>
    </location>
</feature>
<dbReference type="AlphaFoldDB" id="A0A4Y7SJ22"/>
<gene>
    <name evidence="2" type="ORF">FA13DRAFT_1741583</name>
</gene>
<organism evidence="2 3">
    <name type="scientific">Coprinellus micaceus</name>
    <name type="common">Glistening ink-cap mushroom</name>
    <name type="synonym">Coprinus micaceus</name>
    <dbReference type="NCBI Taxonomy" id="71717"/>
    <lineage>
        <taxon>Eukaryota</taxon>
        <taxon>Fungi</taxon>
        <taxon>Dikarya</taxon>
        <taxon>Basidiomycota</taxon>
        <taxon>Agaricomycotina</taxon>
        <taxon>Agaricomycetes</taxon>
        <taxon>Agaricomycetidae</taxon>
        <taxon>Agaricales</taxon>
        <taxon>Agaricineae</taxon>
        <taxon>Psathyrellaceae</taxon>
        <taxon>Coprinellus</taxon>
    </lineage>
</organism>
<feature type="non-terminal residue" evidence="2">
    <location>
        <position position="1"/>
    </location>
</feature>
<proteinExistence type="predicted"/>
<evidence type="ECO:0000313" key="2">
    <source>
        <dbReference type="EMBL" id="TEB21761.1"/>
    </source>
</evidence>
<sequence length="106" mass="11843">SQTEWQLRLGHGGRRSIQIHGQGGVSVKRSGTRVYMPCIRRAQADLVSPRGSAVGFASGWRRRRCYGPSVDPIGFEHTDSRRREDNDSEMAGTVKFPEFQGPVSRN</sequence>
<feature type="compositionally biased region" description="Basic and acidic residues" evidence="1">
    <location>
        <begin position="74"/>
        <end position="85"/>
    </location>
</feature>
<comment type="caution">
    <text evidence="2">The sequence shown here is derived from an EMBL/GenBank/DDBJ whole genome shotgun (WGS) entry which is preliminary data.</text>
</comment>
<accession>A0A4Y7SJ22</accession>
<name>A0A4Y7SJ22_COPMI</name>
<dbReference type="Proteomes" id="UP000298030">
    <property type="component" value="Unassembled WGS sequence"/>
</dbReference>
<evidence type="ECO:0000313" key="3">
    <source>
        <dbReference type="Proteomes" id="UP000298030"/>
    </source>
</evidence>
<evidence type="ECO:0000256" key="1">
    <source>
        <dbReference type="SAM" id="MobiDB-lite"/>
    </source>
</evidence>